<gene>
    <name evidence="5" type="ORF">HCG48_00755</name>
</gene>
<dbReference type="PANTHER" id="PTHR45641:SF19">
    <property type="entry name" value="NEPHROCYSTIN-3"/>
    <property type="match status" value="1"/>
</dbReference>
<proteinExistence type="predicted"/>
<reference evidence="5 6" key="1">
    <citation type="submission" date="2020-04" db="EMBL/GenBank/DDBJ databases">
        <authorList>
            <person name="Basu S."/>
            <person name="Maruthanayagam V."/>
            <person name="Chakraborty S."/>
            <person name="Pramanik A."/>
            <person name="Mukherjee J."/>
            <person name="Brink B."/>
        </authorList>
    </citation>
    <scope>NUCLEOTIDE SEQUENCE [LARGE SCALE GENOMIC DNA]</scope>
    <source>
        <strain evidence="5 6">AP17</strain>
    </source>
</reference>
<protein>
    <submittedName>
        <fullName evidence="5">Tetratricopeptide repeat protein</fullName>
    </submittedName>
</protein>
<dbReference type="Proteomes" id="UP000500857">
    <property type="component" value="Chromosome"/>
</dbReference>
<dbReference type="SMART" id="SM00028">
    <property type="entry name" value="TPR"/>
    <property type="match status" value="8"/>
</dbReference>
<dbReference type="InterPro" id="IPR006597">
    <property type="entry name" value="Sel1-like"/>
</dbReference>
<dbReference type="InterPro" id="IPR011990">
    <property type="entry name" value="TPR-like_helical_dom_sf"/>
</dbReference>
<dbReference type="SUPFAM" id="SSF48452">
    <property type="entry name" value="TPR-like"/>
    <property type="match status" value="3"/>
</dbReference>
<keyword evidence="1" id="KW-0677">Repeat</keyword>
<evidence type="ECO:0000256" key="2">
    <source>
        <dbReference type="ARBA" id="ARBA00022803"/>
    </source>
</evidence>
<evidence type="ECO:0000313" key="6">
    <source>
        <dbReference type="Proteomes" id="UP000500857"/>
    </source>
</evidence>
<dbReference type="RefSeq" id="WP_168567455.1">
    <property type="nucleotide sequence ID" value="NZ_CP051167.1"/>
</dbReference>
<feature type="region of interest" description="Disordered" evidence="3">
    <location>
        <begin position="695"/>
        <end position="747"/>
    </location>
</feature>
<evidence type="ECO:0000313" key="5">
    <source>
        <dbReference type="EMBL" id="QIZ69298.1"/>
    </source>
</evidence>
<accession>A0A6H1TRR9</accession>
<dbReference type="EMBL" id="CP051167">
    <property type="protein sequence ID" value="QIZ69298.1"/>
    <property type="molecule type" value="Genomic_DNA"/>
</dbReference>
<dbReference type="PANTHER" id="PTHR45641">
    <property type="entry name" value="TETRATRICOPEPTIDE REPEAT PROTEIN (AFU_ORTHOLOGUE AFUA_6G03870)"/>
    <property type="match status" value="1"/>
</dbReference>
<name>A0A6H1TRR9_9CYAN</name>
<sequence length="1183" mass="132844">MRFNQICEFLDRENWEYDPNADEQWLVLQRKGLRIAIAVDEHGEFIRFVVPELLRIAGDEPHGQAALQSLLHLGWRSKLARWQRDPADGEVRLQVDLPIEDSELSARQFWRILHGTVTLAQQGREQVRQVLATGEAGARDAGEKIRLAARSGLLSLLLQAQMSGGAESVNRELDRRGGQLDPDLADDARHMLEVVAASEGRELQERLAGAIGNIAICLQDYPRGGREQNLRMAIRLYHLILEAYPHNRAPLEWATTQNNLGNAYSKLPTGDRGENLERAIACYEQALTVWTEDRAPLDWATTQNNLGTAYSDLPTGDRGENLERAIACYEQALTVRTADRAPLEWATTQNNLGNAYSKLPTGDRGENLERAIACYEQALTVRTADRAPLDWATTQNNLGNAYSDLPTGDRGENLERAIACYEQALTVWTADRAPLDWATTQNNLGNAYSKLPTGDRGENLERAIACYEQALTVRTADRAPLDWATTQNNLGNAYSDLPTGDRGENLERAIACYEQALTVRTADRAPLDWAMTQNNLGTAYSKLPTGDRGENLERAIACYEQALTVWTAELFPLECLRTARNWGNLAFKEGDWQQALTQYGRAIAAIEGSRRSAVSEERRQQIVAESISVYENAIQAAINLNDFATALEIVERVRAKRLVDLMATADLYADGEIPPQVRDRLQQLDNLDRQIAQCRAEHQQQQQEGKASPSSPEDPVEASPTEPTHPNSGGATTAKQPKGSVLRSRQRAAISAATAEIEQLERQKQAILDELSRIDEVVAKLQQVQPPQLQDFERLRAEKTALLNFYTTDDHTHILILRPGSDRPECFTCRGQGYRNLQQWLRTTWAIPYLNKKNRWRRHMPETLAELARRLELDRLIEEYLQGIEELVVVPHLFLHQIPFAAVPISGEERYLGDRFRLRYAPSLQVLNFCHRREPLSLPQYGTVENTTDDLLFSSFEGETVCQLFDVDPTRRLIGSQATVTAYRQLLAQTHRLVSSHHAQSRTDNPLESGLRLSDGTITVSQLFAPGWRFPQLEEVYLSCCETGLFVPNSAVDEPVALSTGFLCAGARGVIASQWSIYDFSSALLSSLYHEQRKAGLNRLQALQSAQRHLREMSGQAFEEQYGEPLREFLEAEQNRIADLPNHDPKQLMEIGNAAKLIDKFGAEERPFEHPCHWAGLACYGLG</sequence>
<keyword evidence="2" id="KW-0802">TPR repeat</keyword>
<feature type="compositionally biased region" description="Polar residues" evidence="3">
    <location>
        <begin position="721"/>
        <end position="735"/>
    </location>
</feature>
<keyword evidence="6" id="KW-1185">Reference proteome</keyword>
<dbReference type="InterPro" id="IPR019734">
    <property type="entry name" value="TPR_rpt"/>
</dbReference>
<dbReference type="Gene3D" id="1.25.40.10">
    <property type="entry name" value="Tetratricopeptide repeat domain"/>
    <property type="match status" value="4"/>
</dbReference>
<dbReference type="InterPro" id="IPR024983">
    <property type="entry name" value="CHAT_dom"/>
</dbReference>
<dbReference type="Pfam" id="PF12770">
    <property type="entry name" value="CHAT"/>
    <property type="match status" value="1"/>
</dbReference>
<evidence type="ECO:0000256" key="1">
    <source>
        <dbReference type="ARBA" id="ARBA00022737"/>
    </source>
</evidence>
<evidence type="ECO:0000256" key="3">
    <source>
        <dbReference type="SAM" id="MobiDB-lite"/>
    </source>
</evidence>
<dbReference type="AlphaFoldDB" id="A0A6H1TRR9"/>
<dbReference type="KEGG" id="oxy:HCG48_00755"/>
<feature type="domain" description="CHAT" evidence="4">
    <location>
        <begin position="875"/>
        <end position="1181"/>
    </location>
</feature>
<dbReference type="Pfam" id="PF08238">
    <property type="entry name" value="Sel1"/>
    <property type="match status" value="7"/>
</dbReference>
<evidence type="ECO:0000259" key="4">
    <source>
        <dbReference type="Pfam" id="PF12770"/>
    </source>
</evidence>
<organism evidence="5 6">
    <name type="scientific">Oxynema aestuarii AP17</name>
    <dbReference type="NCBI Taxonomy" id="2064643"/>
    <lineage>
        <taxon>Bacteria</taxon>
        <taxon>Bacillati</taxon>
        <taxon>Cyanobacteriota</taxon>
        <taxon>Cyanophyceae</taxon>
        <taxon>Oscillatoriophycideae</taxon>
        <taxon>Oscillatoriales</taxon>
        <taxon>Oscillatoriaceae</taxon>
        <taxon>Oxynema</taxon>
        <taxon>Oxynema aestuarii</taxon>
    </lineage>
</organism>